<dbReference type="EMBL" id="JX207293">
    <property type="protein sequence ID" value="AFM85607.1"/>
    <property type="molecule type" value="mRNA"/>
</dbReference>
<evidence type="ECO:0000256" key="3">
    <source>
        <dbReference type="SAM" id="SignalP"/>
    </source>
</evidence>
<dbReference type="EMBL" id="JX209727">
    <property type="protein sequence ID" value="AFM88041.1"/>
    <property type="molecule type" value="mRNA"/>
</dbReference>
<sequence>MKSLLLVLLSLSVSHGDHLRCYHCVASPTPCMSSTQSCALPDQRCFEGVTEAAGVLVYSAGCASPSECDVTKEIPVENLTISMKTSCCSTDLCNGDSDVPANGLQCYHCPASQTPCRSGAYMCTGANNQCLTRVTEAGEQRIYETGCAAPEACQMNIEYPYGSEKLSIKSSCCSTDLCNGAPGIRMPLVTGAALAFAWLAYLV</sequence>
<dbReference type="InterPro" id="IPR045860">
    <property type="entry name" value="Snake_toxin-like_sf"/>
</dbReference>
<comment type="subcellular location">
    <subcellularLocation>
        <location evidence="1">Secreted</location>
    </subcellularLocation>
</comment>
<evidence type="ECO:0000256" key="2">
    <source>
        <dbReference type="ARBA" id="ARBA00022525"/>
    </source>
</evidence>
<dbReference type="EMBL" id="JX207331">
    <property type="protein sequence ID" value="AFM85645.1"/>
    <property type="molecule type" value="mRNA"/>
</dbReference>
<accession>K4G495</accession>
<dbReference type="InterPro" id="IPR016054">
    <property type="entry name" value="LY6_UPA_recep-like"/>
</dbReference>
<dbReference type="GO" id="GO:0005576">
    <property type="term" value="C:extracellular region"/>
    <property type="evidence" value="ECO:0007669"/>
    <property type="project" value="UniProtKB-SubCell"/>
</dbReference>
<name>K4G495_CALMI</name>
<proteinExistence type="evidence at transcript level"/>
<evidence type="ECO:0000313" key="5">
    <source>
        <dbReference type="EMBL" id="AFM85645.1"/>
    </source>
</evidence>
<feature type="domain" description="UPAR/Ly6" evidence="4">
    <location>
        <begin position="104"/>
        <end position="187"/>
    </location>
</feature>
<dbReference type="PANTHER" id="PTHR20914:SF9">
    <property type="entry name" value="COILED, ISOFORM A"/>
    <property type="match status" value="1"/>
</dbReference>
<protein>
    <submittedName>
        <fullName evidence="5">Phospholipase A2 inhibitor subunit gamma B-like protein</fullName>
    </submittedName>
</protein>
<organism evidence="5">
    <name type="scientific">Callorhinchus milii</name>
    <name type="common">Ghost shark</name>
    <dbReference type="NCBI Taxonomy" id="7868"/>
    <lineage>
        <taxon>Eukaryota</taxon>
        <taxon>Metazoa</taxon>
        <taxon>Chordata</taxon>
        <taxon>Craniata</taxon>
        <taxon>Vertebrata</taxon>
        <taxon>Chondrichthyes</taxon>
        <taxon>Holocephali</taxon>
        <taxon>Chimaeriformes</taxon>
        <taxon>Callorhinchidae</taxon>
        <taxon>Callorhinchus</taxon>
    </lineage>
</organism>
<dbReference type="AlphaFoldDB" id="K4G495"/>
<evidence type="ECO:0000313" key="6">
    <source>
        <dbReference type="EMBL" id="AFM87940.1"/>
    </source>
</evidence>
<dbReference type="SMART" id="SM00134">
    <property type="entry name" value="LU"/>
    <property type="match status" value="2"/>
</dbReference>
<keyword evidence="3" id="KW-0732">Signal</keyword>
<dbReference type="SUPFAM" id="SSF57302">
    <property type="entry name" value="Snake toxin-like"/>
    <property type="match status" value="2"/>
</dbReference>
<dbReference type="EMBL" id="JX209626">
    <property type="protein sequence ID" value="AFM87940.1"/>
    <property type="molecule type" value="mRNA"/>
</dbReference>
<evidence type="ECO:0000259" key="4">
    <source>
        <dbReference type="SMART" id="SM00134"/>
    </source>
</evidence>
<dbReference type="EMBL" id="JX052369">
    <property type="protein sequence ID" value="AFK10597.1"/>
    <property type="molecule type" value="mRNA"/>
</dbReference>
<feature type="chain" id="PRO_5007681103" evidence="3">
    <location>
        <begin position="17"/>
        <end position="203"/>
    </location>
</feature>
<dbReference type="EMBL" id="JX207318">
    <property type="protein sequence ID" value="AFM85632.1"/>
    <property type="molecule type" value="mRNA"/>
</dbReference>
<reference evidence="5" key="1">
    <citation type="journal article" date="2012" name="PLoS ONE">
        <title>Sequencing and Analysis of Full-Length cDNAs, 5'-ESTs and 3'-ESTs from a Cartilaginous Fish, the Elephant Shark (Callorhinchus milii).</title>
        <authorList>
            <person name="Tan Y.Y."/>
            <person name="Kodzius R."/>
            <person name="Tay B.H."/>
            <person name="Tay A."/>
            <person name="Brenner S."/>
            <person name="Venkatesh B."/>
        </authorList>
    </citation>
    <scope>NUCLEOTIDE SEQUENCE</scope>
    <source>
        <tissue evidence="5">Gills</tissue>
        <tissue evidence="6">Spleen</tissue>
    </source>
</reference>
<evidence type="ECO:0000256" key="1">
    <source>
        <dbReference type="ARBA" id="ARBA00004613"/>
    </source>
</evidence>
<feature type="domain" description="UPAR/Ly6" evidence="4">
    <location>
        <begin position="19"/>
        <end position="102"/>
    </location>
</feature>
<keyword evidence="2" id="KW-0964">Secreted</keyword>
<feature type="signal peptide" evidence="3">
    <location>
        <begin position="1"/>
        <end position="16"/>
    </location>
</feature>
<dbReference type="Gene3D" id="2.10.60.10">
    <property type="entry name" value="CD59"/>
    <property type="match status" value="2"/>
</dbReference>
<dbReference type="GeneID" id="103174346"/>
<dbReference type="CDD" id="cd00117">
    <property type="entry name" value="TFP"/>
    <property type="match status" value="1"/>
</dbReference>
<dbReference type="PANTHER" id="PTHR20914">
    <property type="entry name" value="LY6/PLAUR DOMAIN-CONTAINING PROTEIN 8"/>
    <property type="match status" value="1"/>
</dbReference>
<dbReference type="EMBL" id="JX209699">
    <property type="protein sequence ID" value="AFM88013.1"/>
    <property type="molecule type" value="mRNA"/>
</dbReference>
<dbReference type="RefSeq" id="NP_001280080.1">
    <property type="nucleotide sequence ID" value="NM_001293151.1"/>
</dbReference>
<dbReference type="Pfam" id="PF00021">
    <property type="entry name" value="UPAR_LY6"/>
    <property type="match status" value="2"/>
</dbReference>
<dbReference type="InterPro" id="IPR050918">
    <property type="entry name" value="CNF-like_PLA2_Inhibitor"/>
</dbReference>